<evidence type="ECO:0000256" key="10">
    <source>
        <dbReference type="ARBA" id="ARBA00022692"/>
    </source>
</evidence>
<dbReference type="EC" id="2.7.8.26" evidence="5 19"/>
<evidence type="ECO:0000256" key="12">
    <source>
        <dbReference type="ARBA" id="ARBA00022989"/>
    </source>
</evidence>
<evidence type="ECO:0000256" key="19">
    <source>
        <dbReference type="HAMAP-Rule" id="MF_00719"/>
    </source>
</evidence>
<keyword evidence="12 19" id="KW-1133">Transmembrane helix</keyword>
<evidence type="ECO:0000256" key="4">
    <source>
        <dbReference type="ARBA" id="ARBA00010561"/>
    </source>
</evidence>
<dbReference type="RefSeq" id="WP_115536041.1">
    <property type="nucleotide sequence ID" value="NZ_QRGA01000014.1"/>
</dbReference>
<feature type="region of interest" description="Disordered" evidence="20">
    <location>
        <begin position="1"/>
        <end position="35"/>
    </location>
</feature>
<evidence type="ECO:0000256" key="15">
    <source>
        <dbReference type="ARBA" id="ARBA00032605"/>
    </source>
</evidence>
<comment type="caution">
    <text evidence="21">The sequence shown here is derived from an EMBL/GenBank/DDBJ whole genome shotgun (WGS) entry which is preliminary data.</text>
</comment>
<evidence type="ECO:0000256" key="13">
    <source>
        <dbReference type="ARBA" id="ARBA00023136"/>
    </source>
</evidence>
<keyword evidence="22" id="KW-1185">Reference proteome</keyword>
<evidence type="ECO:0000256" key="16">
    <source>
        <dbReference type="ARBA" id="ARBA00032853"/>
    </source>
</evidence>
<evidence type="ECO:0000256" key="7">
    <source>
        <dbReference type="ARBA" id="ARBA00022475"/>
    </source>
</evidence>
<dbReference type="InterPro" id="IPR003805">
    <property type="entry name" value="CobS"/>
</dbReference>
<dbReference type="GO" id="GO:0008818">
    <property type="term" value="F:cobalamin 5'-phosphate synthase activity"/>
    <property type="evidence" value="ECO:0007669"/>
    <property type="project" value="UniProtKB-UniRule"/>
</dbReference>
<comment type="similarity">
    <text evidence="4 19">Belongs to the CobS family.</text>
</comment>
<evidence type="ECO:0000256" key="1">
    <source>
        <dbReference type="ARBA" id="ARBA00001946"/>
    </source>
</evidence>
<keyword evidence="13 19" id="KW-0472">Membrane</keyword>
<comment type="subcellular location">
    <subcellularLocation>
        <location evidence="2 19">Cell membrane</location>
        <topology evidence="2 19">Multi-pass membrane protein</topology>
    </subcellularLocation>
</comment>
<dbReference type="NCBIfam" id="NF001277">
    <property type="entry name" value="PRK00235.1-3"/>
    <property type="match status" value="1"/>
</dbReference>
<dbReference type="GO" id="GO:0051073">
    <property type="term" value="F:adenosylcobinamide-GDP ribazoletransferase activity"/>
    <property type="evidence" value="ECO:0007669"/>
    <property type="project" value="UniProtKB-UniRule"/>
</dbReference>
<evidence type="ECO:0000256" key="20">
    <source>
        <dbReference type="SAM" id="MobiDB-lite"/>
    </source>
</evidence>
<evidence type="ECO:0000256" key="17">
    <source>
        <dbReference type="ARBA" id="ARBA00048623"/>
    </source>
</evidence>
<evidence type="ECO:0000313" key="21">
    <source>
        <dbReference type="EMBL" id="RDU96595.1"/>
    </source>
</evidence>
<evidence type="ECO:0000256" key="8">
    <source>
        <dbReference type="ARBA" id="ARBA00022573"/>
    </source>
</evidence>
<keyword evidence="10 19" id="KW-0812">Transmembrane</keyword>
<evidence type="ECO:0000256" key="6">
    <source>
        <dbReference type="ARBA" id="ARBA00015850"/>
    </source>
</evidence>
<dbReference type="HAMAP" id="MF_00719">
    <property type="entry name" value="CobS"/>
    <property type="match status" value="1"/>
</dbReference>
<feature type="transmembrane region" description="Helical" evidence="19">
    <location>
        <begin position="80"/>
        <end position="103"/>
    </location>
</feature>
<comment type="catalytic activity">
    <reaction evidence="17 19">
        <text>alpha-ribazole + adenosylcob(III)inamide-GDP = adenosylcob(III)alamin + GMP + H(+)</text>
        <dbReference type="Rhea" id="RHEA:16049"/>
        <dbReference type="ChEBI" id="CHEBI:10329"/>
        <dbReference type="ChEBI" id="CHEBI:15378"/>
        <dbReference type="ChEBI" id="CHEBI:18408"/>
        <dbReference type="ChEBI" id="CHEBI:58115"/>
        <dbReference type="ChEBI" id="CHEBI:60487"/>
        <dbReference type="EC" id="2.7.8.26"/>
    </reaction>
</comment>
<evidence type="ECO:0000256" key="14">
    <source>
        <dbReference type="ARBA" id="ARBA00025228"/>
    </source>
</evidence>
<dbReference type="UniPathway" id="UPA00148">
    <property type="reaction ID" value="UER00238"/>
</dbReference>
<dbReference type="Proteomes" id="UP000256838">
    <property type="component" value="Unassembled WGS sequence"/>
</dbReference>
<keyword evidence="7 19" id="KW-1003">Cell membrane</keyword>
<comment type="pathway">
    <text evidence="3 19">Cofactor biosynthesis; adenosylcobalamin biosynthesis; adenosylcobalamin from cob(II)yrinate a,c-diamide: step 7/7.</text>
</comment>
<evidence type="ECO:0000256" key="5">
    <source>
        <dbReference type="ARBA" id="ARBA00013200"/>
    </source>
</evidence>
<dbReference type="AlphaFoldDB" id="A0A3D8JV42"/>
<dbReference type="NCBIfam" id="TIGR00317">
    <property type="entry name" value="cobS"/>
    <property type="match status" value="1"/>
</dbReference>
<dbReference type="GO" id="GO:0005886">
    <property type="term" value="C:plasma membrane"/>
    <property type="evidence" value="ECO:0007669"/>
    <property type="project" value="UniProtKB-SubCell"/>
</dbReference>
<name>A0A3D8JV42_9BURK</name>
<proteinExistence type="inferred from homology"/>
<protein>
    <recommendedName>
        <fullName evidence="6 19">Adenosylcobinamide-GDP ribazoletransferase</fullName>
        <ecNumber evidence="5 19">2.7.8.26</ecNumber>
    </recommendedName>
    <alternativeName>
        <fullName evidence="16 19">Cobalamin synthase</fullName>
    </alternativeName>
    <alternativeName>
        <fullName evidence="15 19">Cobalamin-5'-phosphate synthase</fullName>
    </alternativeName>
</protein>
<sequence length="293" mass="30807">MTDERGTRPASSASSGEPRAEPDDGPSHRAASGAASLVRRRPRWHDELRCLVAALGYFTRVPIPPAIALDRNDLAGAARYFPVVGALVGAAGALVYLIARCVFPPPVAVLLSMAATLLATGALHEDGLADCCDGFGGGPTREDALRIMRDPRLGAFGAIGLVIALALKWQTLAALPAATAAWTMVSAHAASRALAVSFLATHDYAREEGKAKPVAQRMPARSLAVALALGLPWLVLPDWRAGALGLAVALALRFLLGRYFARRLGGYTGDCLGLAQQIFELALYLSALAWTSF</sequence>
<dbReference type="GO" id="GO:0009236">
    <property type="term" value="P:cobalamin biosynthetic process"/>
    <property type="evidence" value="ECO:0007669"/>
    <property type="project" value="UniProtKB-UniRule"/>
</dbReference>
<comment type="function">
    <text evidence="14 19">Joins adenosylcobinamide-GDP and alpha-ribazole to generate adenosylcobalamin (Ado-cobalamin). Also synthesizes adenosylcobalamin 5'-phosphate from adenosylcobinamide-GDP and alpha-ribazole 5'-phosphate.</text>
</comment>
<evidence type="ECO:0000256" key="9">
    <source>
        <dbReference type="ARBA" id="ARBA00022679"/>
    </source>
</evidence>
<keyword evidence="11 19" id="KW-0460">Magnesium</keyword>
<dbReference type="PANTHER" id="PTHR34148">
    <property type="entry name" value="ADENOSYLCOBINAMIDE-GDP RIBAZOLETRANSFERASE"/>
    <property type="match status" value="1"/>
</dbReference>
<evidence type="ECO:0000256" key="2">
    <source>
        <dbReference type="ARBA" id="ARBA00004651"/>
    </source>
</evidence>
<reference evidence="21 22" key="1">
    <citation type="submission" date="2018-08" db="EMBL/GenBank/DDBJ databases">
        <title>Paraburkholderia sp. DHOM06 isolated from forest soil.</title>
        <authorList>
            <person name="Gao Z.-H."/>
            <person name="Qiu L.-H."/>
        </authorList>
    </citation>
    <scope>NUCLEOTIDE SEQUENCE [LARGE SCALE GENOMIC DNA]</scope>
    <source>
        <strain evidence="21 22">DHOM06</strain>
    </source>
</reference>
<keyword evidence="8 19" id="KW-0169">Cobalamin biosynthesis</keyword>
<evidence type="ECO:0000256" key="3">
    <source>
        <dbReference type="ARBA" id="ARBA00004663"/>
    </source>
</evidence>
<comment type="caution">
    <text evidence="19">Lacks conserved residue(s) required for the propagation of feature annotation.</text>
</comment>
<dbReference type="Pfam" id="PF02654">
    <property type="entry name" value="CobS"/>
    <property type="match status" value="1"/>
</dbReference>
<keyword evidence="9 19" id="KW-0808">Transferase</keyword>
<evidence type="ECO:0000256" key="18">
    <source>
        <dbReference type="ARBA" id="ARBA00049504"/>
    </source>
</evidence>
<evidence type="ECO:0000256" key="11">
    <source>
        <dbReference type="ARBA" id="ARBA00022842"/>
    </source>
</evidence>
<dbReference type="PANTHER" id="PTHR34148:SF1">
    <property type="entry name" value="ADENOSYLCOBINAMIDE-GDP RIBAZOLETRANSFERASE"/>
    <property type="match status" value="1"/>
</dbReference>
<gene>
    <name evidence="19" type="primary">cobS</name>
    <name evidence="21" type="ORF">DWV00_23755</name>
</gene>
<organism evidence="21 22">
    <name type="scientific">Trinickia dinghuensis</name>
    <dbReference type="NCBI Taxonomy" id="2291023"/>
    <lineage>
        <taxon>Bacteria</taxon>
        <taxon>Pseudomonadati</taxon>
        <taxon>Pseudomonadota</taxon>
        <taxon>Betaproteobacteria</taxon>
        <taxon>Burkholderiales</taxon>
        <taxon>Burkholderiaceae</taxon>
        <taxon>Trinickia</taxon>
    </lineage>
</organism>
<accession>A0A3D8JV42</accession>
<dbReference type="EMBL" id="QRGA01000014">
    <property type="protein sequence ID" value="RDU96595.1"/>
    <property type="molecule type" value="Genomic_DNA"/>
</dbReference>
<comment type="catalytic activity">
    <reaction evidence="18 19">
        <text>alpha-ribazole 5'-phosphate + adenosylcob(III)inamide-GDP = adenosylcob(III)alamin 5'-phosphate + GMP + H(+)</text>
        <dbReference type="Rhea" id="RHEA:23560"/>
        <dbReference type="ChEBI" id="CHEBI:15378"/>
        <dbReference type="ChEBI" id="CHEBI:57918"/>
        <dbReference type="ChEBI" id="CHEBI:58115"/>
        <dbReference type="ChEBI" id="CHEBI:60487"/>
        <dbReference type="ChEBI" id="CHEBI:60493"/>
        <dbReference type="EC" id="2.7.8.26"/>
    </reaction>
</comment>
<comment type="cofactor">
    <cofactor evidence="1 19">
        <name>Mg(2+)</name>
        <dbReference type="ChEBI" id="CHEBI:18420"/>
    </cofactor>
</comment>
<dbReference type="OrthoDB" id="9794626at2"/>
<feature type="transmembrane region" description="Helical" evidence="19">
    <location>
        <begin position="242"/>
        <end position="260"/>
    </location>
</feature>
<feature type="compositionally biased region" description="Basic and acidic residues" evidence="20">
    <location>
        <begin position="18"/>
        <end position="27"/>
    </location>
</feature>
<feature type="transmembrane region" description="Helical" evidence="19">
    <location>
        <begin position="153"/>
        <end position="171"/>
    </location>
</feature>
<evidence type="ECO:0000313" key="22">
    <source>
        <dbReference type="Proteomes" id="UP000256838"/>
    </source>
</evidence>